<evidence type="ECO:0000313" key="2">
    <source>
        <dbReference type="Proteomes" id="UP001295420"/>
    </source>
</evidence>
<dbReference type="AlphaFoldDB" id="A0AAU9Q0K7"/>
<evidence type="ECO:0000313" key="1">
    <source>
        <dbReference type="EMBL" id="CAH1521234.1"/>
    </source>
</evidence>
<protein>
    <submittedName>
        <fullName evidence="1">Uncharacterized protein</fullName>
    </submittedName>
</protein>
<name>A0AAU9Q0K7_9VIBR</name>
<dbReference type="Proteomes" id="UP001295420">
    <property type="component" value="Unassembled WGS sequence"/>
</dbReference>
<dbReference type="RefSeq" id="WP_409929953.1">
    <property type="nucleotide sequence ID" value="NZ_CAKMTQ010000001.1"/>
</dbReference>
<organism evidence="1 2">
    <name type="scientific">Vibrio owensii</name>
    <dbReference type="NCBI Taxonomy" id="696485"/>
    <lineage>
        <taxon>Bacteria</taxon>
        <taxon>Pseudomonadati</taxon>
        <taxon>Pseudomonadota</taxon>
        <taxon>Gammaproteobacteria</taxon>
        <taxon>Vibrionales</taxon>
        <taxon>Vibrionaceae</taxon>
        <taxon>Vibrio</taxon>
    </lineage>
</organism>
<dbReference type="EMBL" id="CAKMTQ010000001">
    <property type="protein sequence ID" value="CAH1521234.1"/>
    <property type="molecule type" value="Genomic_DNA"/>
</dbReference>
<gene>
    <name evidence="1" type="ORF">THF1D04_10718</name>
</gene>
<comment type="caution">
    <text evidence="1">The sequence shown here is derived from an EMBL/GenBank/DDBJ whole genome shotgun (WGS) entry which is preliminary data.</text>
</comment>
<reference evidence="1" key="1">
    <citation type="submission" date="2022-01" db="EMBL/GenBank/DDBJ databases">
        <authorList>
            <person name="Lagorce A."/>
        </authorList>
    </citation>
    <scope>NUCLEOTIDE SEQUENCE</scope>
    <source>
        <strain evidence="1">Th15_F1_D04</strain>
    </source>
</reference>
<proteinExistence type="predicted"/>
<sequence>MKSLKNLKGYSQAQRNLAYSIREKITAKLDLSKTQDNRVYDRLMSITSPMFFIKYRSQLESGKITEALSKYQDDNYNRRARHVTRG</sequence>
<accession>A0AAU9Q0K7</accession>